<dbReference type="Proteomes" id="UP001280121">
    <property type="component" value="Unassembled WGS sequence"/>
</dbReference>
<protein>
    <submittedName>
        <fullName evidence="1">Uncharacterized protein</fullName>
    </submittedName>
</protein>
<dbReference type="EMBL" id="JANJYI010000005">
    <property type="protein sequence ID" value="KAK2648588.1"/>
    <property type="molecule type" value="Genomic_DNA"/>
</dbReference>
<gene>
    <name evidence="1" type="ORF">Ddye_016077</name>
</gene>
<accession>A0AAD9WZS1</accession>
<keyword evidence="2" id="KW-1185">Reference proteome</keyword>
<feature type="non-terminal residue" evidence="1">
    <location>
        <position position="50"/>
    </location>
</feature>
<reference evidence="1" key="1">
    <citation type="journal article" date="2023" name="Plant J.">
        <title>Genome sequences and population genomics provide insights into the demographic history, inbreeding, and mutation load of two 'living fossil' tree species of Dipteronia.</title>
        <authorList>
            <person name="Feng Y."/>
            <person name="Comes H.P."/>
            <person name="Chen J."/>
            <person name="Zhu S."/>
            <person name="Lu R."/>
            <person name="Zhang X."/>
            <person name="Li P."/>
            <person name="Qiu J."/>
            <person name="Olsen K.M."/>
            <person name="Qiu Y."/>
        </authorList>
    </citation>
    <scope>NUCLEOTIDE SEQUENCE</scope>
    <source>
        <strain evidence="1">KIB01</strain>
    </source>
</reference>
<sequence>MHGRYHTHKVDQKKRCFSASFVKIYRRKKHRIIPVPKSADPDLVNESGHQ</sequence>
<organism evidence="1 2">
    <name type="scientific">Dipteronia dyeriana</name>
    <dbReference type="NCBI Taxonomy" id="168575"/>
    <lineage>
        <taxon>Eukaryota</taxon>
        <taxon>Viridiplantae</taxon>
        <taxon>Streptophyta</taxon>
        <taxon>Embryophyta</taxon>
        <taxon>Tracheophyta</taxon>
        <taxon>Spermatophyta</taxon>
        <taxon>Magnoliopsida</taxon>
        <taxon>eudicotyledons</taxon>
        <taxon>Gunneridae</taxon>
        <taxon>Pentapetalae</taxon>
        <taxon>rosids</taxon>
        <taxon>malvids</taxon>
        <taxon>Sapindales</taxon>
        <taxon>Sapindaceae</taxon>
        <taxon>Hippocastanoideae</taxon>
        <taxon>Acereae</taxon>
        <taxon>Dipteronia</taxon>
    </lineage>
</organism>
<comment type="caution">
    <text evidence="1">The sequence shown here is derived from an EMBL/GenBank/DDBJ whole genome shotgun (WGS) entry which is preliminary data.</text>
</comment>
<evidence type="ECO:0000313" key="2">
    <source>
        <dbReference type="Proteomes" id="UP001280121"/>
    </source>
</evidence>
<proteinExistence type="predicted"/>
<dbReference type="AlphaFoldDB" id="A0AAD9WZS1"/>
<name>A0AAD9WZS1_9ROSI</name>
<evidence type="ECO:0000313" key="1">
    <source>
        <dbReference type="EMBL" id="KAK2648588.1"/>
    </source>
</evidence>